<evidence type="ECO:0000313" key="5">
    <source>
        <dbReference type="Proteomes" id="UP000077069"/>
    </source>
</evidence>
<dbReference type="Pfam" id="PF04667">
    <property type="entry name" value="Endosulfine"/>
    <property type="match status" value="1"/>
</dbReference>
<dbReference type="AlphaFoldDB" id="A0A177CV37"/>
<feature type="compositionally biased region" description="Basic and acidic residues" evidence="3">
    <location>
        <begin position="74"/>
        <end position="97"/>
    </location>
</feature>
<feature type="non-terminal residue" evidence="4">
    <location>
        <position position="1"/>
    </location>
</feature>
<dbReference type="InParanoid" id="A0A177CV37"/>
<evidence type="ECO:0000256" key="2">
    <source>
        <dbReference type="RuleBase" id="RU363120"/>
    </source>
</evidence>
<comment type="function">
    <text evidence="2">Plays an essential role in initiation of the G0 program by preventing the degradation of specific nutrient-regulated mRNAs via the 5'-3' mRNA decay pathway.</text>
</comment>
<dbReference type="OrthoDB" id="5949865at2759"/>
<sequence>TERDSCLSRLYGKHPARGNLLHRQLEGRKYFDLGDYALSQASTASDIGRMRTGTEHRLRESVSHPSSPAPSGRNIKDVFTKPGEAVKERHEPKEASKLHQQMSMDKSGNAQ</sequence>
<dbReference type="RefSeq" id="XP_018041471.1">
    <property type="nucleotide sequence ID" value="XM_018173946.1"/>
</dbReference>
<evidence type="ECO:0000313" key="4">
    <source>
        <dbReference type="EMBL" id="OAG11106.1"/>
    </source>
</evidence>
<reference evidence="4 5" key="1">
    <citation type="submission" date="2016-05" db="EMBL/GenBank/DDBJ databases">
        <title>Comparative analysis of secretome profiles of manganese(II)-oxidizing ascomycete fungi.</title>
        <authorList>
            <consortium name="DOE Joint Genome Institute"/>
            <person name="Zeiner C.A."/>
            <person name="Purvine S.O."/>
            <person name="Zink E.M."/>
            <person name="Wu S."/>
            <person name="Pasa-Tolic L."/>
            <person name="Chaput D.L."/>
            <person name="Haridas S."/>
            <person name="Grigoriev I.V."/>
            <person name="Santelli C.M."/>
            <person name="Hansel C.M."/>
        </authorList>
    </citation>
    <scope>NUCLEOTIDE SEQUENCE [LARGE SCALE GENOMIC DNA]</scope>
    <source>
        <strain evidence="4 5">AP3s5-JAC2a</strain>
    </source>
</reference>
<dbReference type="Proteomes" id="UP000077069">
    <property type="component" value="Unassembled WGS sequence"/>
</dbReference>
<evidence type="ECO:0000256" key="3">
    <source>
        <dbReference type="SAM" id="MobiDB-lite"/>
    </source>
</evidence>
<gene>
    <name evidence="4" type="ORF">CC84DRAFT_1081773</name>
</gene>
<name>A0A177CV37_9PLEO</name>
<feature type="region of interest" description="Disordered" evidence="3">
    <location>
        <begin position="53"/>
        <end position="111"/>
    </location>
</feature>
<dbReference type="STRING" id="1460663.A0A177CV37"/>
<proteinExistence type="inferred from homology"/>
<evidence type="ECO:0000256" key="1">
    <source>
        <dbReference type="ARBA" id="ARBA00010520"/>
    </source>
</evidence>
<dbReference type="GeneID" id="28757432"/>
<feature type="compositionally biased region" description="Basic and acidic residues" evidence="3">
    <location>
        <begin position="53"/>
        <end position="62"/>
    </location>
</feature>
<protein>
    <recommendedName>
        <fullName evidence="2">mRNA stability protein</fullName>
    </recommendedName>
</protein>
<dbReference type="InterPro" id="IPR006760">
    <property type="entry name" value="Endosulphine"/>
</dbReference>
<accession>A0A177CV37</accession>
<feature type="compositionally biased region" description="Polar residues" evidence="3">
    <location>
        <begin position="98"/>
        <end position="111"/>
    </location>
</feature>
<comment type="similarity">
    <text evidence="1 2">Belongs to the endosulfine family.</text>
</comment>
<organism evidence="4 5">
    <name type="scientific">Paraphaeosphaeria sporulosa</name>
    <dbReference type="NCBI Taxonomy" id="1460663"/>
    <lineage>
        <taxon>Eukaryota</taxon>
        <taxon>Fungi</taxon>
        <taxon>Dikarya</taxon>
        <taxon>Ascomycota</taxon>
        <taxon>Pezizomycotina</taxon>
        <taxon>Dothideomycetes</taxon>
        <taxon>Pleosporomycetidae</taxon>
        <taxon>Pleosporales</taxon>
        <taxon>Massarineae</taxon>
        <taxon>Didymosphaeriaceae</taxon>
        <taxon>Paraphaeosphaeria</taxon>
    </lineage>
</organism>
<dbReference type="EMBL" id="KV441549">
    <property type="protein sequence ID" value="OAG11106.1"/>
    <property type="molecule type" value="Genomic_DNA"/>
</dbReference>
<keyword evidence="5" id="KW-1185">Reference proteome</keyword>